<dbReference type="InterPro" id="IPR038607">
    <property type="entry name" value="PhoD-like_sf"/>
</dbReference>
<dbReference type="Proteomes" id="UP000445000">
    <property type="component" value="Unassembled WGS sequence"/>
</dbReference>
<evidence type="ECO:0000259" key="1">
    <source>
        <dbReference type="Pfam" id="PF09423"/>
    </source>
</evidence>
<comment type="caution">
    <text evidence="2">The sequence shown here is derived from an EMBL/GenBank/DDBJ whole genome shotgun (WGS) entry which is preliminary data.</text>
</comment>
<sequence>MSAQPQSHQYRIIDPACADRVLYEGRIAADPASKRELRIALYSCILPTARRLDEDSYDPWIAEERVPGRYTPENILFPHRRLIANCDRHDPDLYVFCGDQFYEGYPTRSARDTSEAKLDTLYRWYLWYWAFRDCVRDKPTIVLADDHDVLQGNLWGNAGAGSRLPREEDGGFKWSKDLIRMIYRIEQGHNPDSYDPTPIEYDIPVGYGEFVYGGVSFCLLEDRKFKSPPDMSVAPASARGELLGPRQEEFLEYWSRTSTDLPKICLTASVWASAQTDHEGQPLLDYDSNGYPPDGRTRAVKLLARAKALVLTGDQHLALLARQGIEGHDDGPLFFAGPAAAAFWQRWFEGRGKLRNRRDDDPDTGDFTDAFGNRMRILAAANPKIPHAEFQRRNRTWGKFLSDSRMKSEGYGLIRVDHRSRTARIECWPWDQDPHSGRQFAGWPYLHKLRS</sequence>
<gene>
    <name evidence="2" type="ORF">GCM10011487_12110</name>
</gene>
<dbReference type="InterPro" id="IPR018946">
    <property type="entry name" value="PhoD-like_MPP"/>
</dbReference>
<dbReference type="EMBL" id="BLJN01000001">
    <property type="protein sequence ID" value="GFE79211.1"/>
    <property type="molecule type" value="Genomic_DNA"/>
</dbReference>
<keyword evidence="3" id="KW-1185">Reference proteome</keyword>
<evidence type="ECO:0000313" key="3">
    <source>
        <dbReference type="Proteomes" id="UP000445000"/>
    </source>
</evidence>
<dbReference type="SUPFAM" id="SSF56300">
    <property type="entry name" value="Metallo-dependent phosphatases"/>
    <property type="match status" value="1"/>
</dbReference>
<accession>A0A829Y894</accession>
<protein>
    <recommendedName>
        <fullName evidence="1">PhoD-like phosphatase metallophosphatase domain-containing protein</fullName>
    </recommendedName>
</protein>
<evidence type="ECO:0000313" key="2">
    <source>
        <dbReference type="EMBL" id="GFE79211.1"/>
    </source>
</evidence>
<dbReference type="Gene3D" id="3.60.21.70">
    <property type="entry name" value="PhoD-like phosphatase"/>
    <property type="match status" value="1"/>
</dbReference>
<reference evidence="3" key="1">
    <citation type="submission" date="2020-01" db="EMBL/GenBank/DDBJ databases">
        <title>'Steroidobacter agaridevorans' sp. nov., agar-degrading bacteria isolated from rhizosphere soils.</title>
        <authorList>
            <person name="Ikenaga M."/>
            <person name="Kataoka M."/>
            <person name="Murouchi A."/>
            <person name="Katsuragi S."/>
            <person name="Sakai M."/>
        </authorList>
    </citation>
    <scope>NUCLEOTIDE SEQUENCE [LARGE SCALE GENOMIC DNA]</scope>
    <source>
        <strain evidence="3">YU21-B</strain>
    </source>
</reference>
<proteinExistence type="predicted"/>
<organism evidence="2 3">
    <name type="scientific">Steroidobacter agaridevorans</name>
    <dbReference type="NCBI Taxonomy" id="2695856"/>
    <lineage>
        <taxon>Bacteria</taxon>
        <taxon>Pseudomonadati</taxon>
        <taxon>Pseudomonadota</taxon>
        <taxon>Gammaproteobacteria</taxon>
        <taxon>Steroidobacterales</taxon>
        <taxon>Steroidobacteraceae</taxon>
        <taxon>Steroidobacter</taxon>
    </lineage>
</organism>
<dbReference type="RefSeq" id="WP_202626644.1">
    <property type="nucleotide sequence ID" value="NZ_BLJN01000001.1"/>
</dbReference>
<feature type="domain" description="PhoD-like phosphatase metallophosphatase" evidence="1">
    <location>
        <begin position="84"/>
        <end position="319"/>
    </location>
</feature>
<dbReference type="AlphaFoldDB" id="A0A829Y894"/>
<name>A0A829Y894_9GAMM</name>
<dbReference type="Pfam" id="PF09423">
    <property type="entry name" value="PhoD"/>
    <property type="match status" value="1"/>
</dbReference>
<dbReference type="InterPro" id="IPR029052">
    <property type="entry name" value="Metallo-depent_PP-like"/>
</dbReference>